<organism evidence="14 15">
    <name type="scientific">Collinsella intestinalis</name>
    <dbReference type="NCBI Taxonomy" id="147207"/>
    <lineage>
        <taxon>Bacteria</taxon>
        <taxon>Bacillati</taxon>
        <taxon>Actinomycetota</taxon>
        <taxon>Coriobacteriia</taxon>
        <taxon>Coriobacteriales</taxon>
        <taxon>Coriobacteriaceae</taxon>
        <taxon>Collinsella</taxon>
    </lineage>
</organism>
<dbReference type="RefSeq" id="WP_118272161.1">
    <property type="nucleotide sequence ID" value="NZ_QSJI01000005.1"/>
</dbReference>
<dbReference type="InterPro" id="IPR004358">
    <property type="entry name" value="Sig_transdc_His_kin-like_C"/>
</dbReference>
<dbReference type="AlphaFoldDB" id="A0A414FVS9"/>
<protein>
    <recommendedName>
        <fullName evidence="12">Sensor-like histidine kinase SenX3</fullName>
        <ecNumber evidence="3">2.7.13.3</ecNumber>
    </recommendedName>
</protein>
<evidence type="ECO:0000256" key="9">
    <source>
        <dbReference type="ARBA" id="ARBA00022989"/>
    </source>
</evidence>
<dbReference type="SUPFAM" id="SSF55874">
    <property type="entry name" value="ATPase domain of HSP90 chaperone/DNA topoisomerase II/histidine kinase"/>
    <property type="match status" value="1"/>
</dbReference>
<dbReference type="PANTHER" id="PTHR45453">
    <property type="entry name" value="PHOSPHATE REGULON SENSOR PROTEIN PHOR"/>
    <property type="match status" value="1"/>
</dbReference>
<keyword evidence="6" id="KW-0808">Transferase</keyword>
<name>A0A414FVS9_9ACTN</name>
<keyword evidence="10" id="KW-0902">Two-component regulatory system</keyword>
<evidence type="ECO:0000256" key="8">
    <source>
        <dbReference type="ARBA" id="ARBA00022777"/>
    </source>
</evidence>
<evidence type="ECO:0000256" key="10">
    <source>
        <dbReference type="ARBA" id="ARBA00023012"/>
    </source>
</evidence>
<evidence type="ECO:0000256" key="2">
    <source>
        <dbReference type="ARBA" id="ARBA00004651"/>
    </source>
</evidence>
<dbReference type="GO" id="GO:0016036">
    <property type="term" value="P:cellular response to phosphate starvation"/>
    <property type="evidence" value="ECO:0007669"/>
    <property type="project" value="TreeGrafter"/>
</dbReference>
<sequence length="354" mass="39147">MSFVTFMGSHWPTLALSVAAAALSAFVLLVSGASVGLSLLVAGVVVGAGLLSIAIDYRRKRPFYGDLAACTDDLEHPLWIFEMVDEPDYPEGRLAYEALSAVSKAANDDVSEYRRQAQDYREYVETWVHEAKSPLAAAHLMLENLMESLPADETGEVLLEKTEALGEELDRVEGFIEQALFFARSESLDRDYLIRPYSLQKLVGDAVRANARVLMGAHVAPYRIDLEQTVFTDEKWMNFILGQLIQNSAKYAEGEGAELVFSSRLCDEGLSSERIELEVRDNGCGVEQADLARVFDRGFTGENGRSGKRATGIGLYLVKRLCDKMGLAVRAQSAPGEYFAVTIAFPTNKMHYFE</sequence>
<dbReference type="PROSITE" id="PS50109">
    <property type="entry name" value="HIS_KIN"/>
    <property type="match status" value="1"/>
</dbReference>
<dbReference type="CDD" id="cd00082">
    <property type="entry name" value="HisKA"/>
    <property type="match status" value="1"/>
</dbReference>
<dbReference type="GO" id="GO:0004721">
    <property type="term" value="F:phosphoprotein phosphatase activity"/>
    <property type="evidence" value="ECO:0007669"/>
    <property type="project" value="TreeGrafter"/>
</dbReference>
<dbReference type="EMBL" id="QSJI01000005">
    <property type="protein sequence ID" value="RHD55362.1"/>
    <property type="molecule type" value="Genomic_DNA"/>
</dbReference>
<dbReference type="EC" id="2.7.13.3" evidence="3"/>
<dbReference type="InterPro" id="IPR003594">
    <property type="entry name" value="HATPase_dom"/>
</dbReference>
<evidence type="ECO:0000256" key="5">
    <source>
        <dbReference type="ARBA" id="ARBA00022553"/>
    </source>
</evidence>
<evidence type="ECO:0000256" key="7">
    <source>
        <dbReference type="ARBA" id="ARBA00022692"/>
    </source>
</evidence>
<evidence type="ECO:0000259" key="13">
    <source>
        <dbReference type="PROSITE" id="PS50109"/>
    </source>
</evidence>
<keyword evidence="11" id="KW-0472">Membrane</keyword>
<evidence type="ECO:0000256" key="11">
    <source>
        <dbReference type="ARBA" id="ARBA00023136"/>
    </source>
</evidence>
<evidence type="ECO:0000313" key="15">
    <source>
        <dbReference type="Proteomes" id="UP000286050"/>
    </source>
</evidence>
<proteinExistence type="predicted"/>
<dbReference type="InterPro" id="IPR005467">
    <property type="entry name" value="His_kinase_dom"/>
</dbReference>
<feature type="domain" description="Histidine kinase" evidence="13">
    <location>
        <begin position="126"/>
        <end position="349"/>
    </location>
</feature>
<evidence type="ECO:0000256" key="12">
    <source>
        <dbReference type="ARBA" id="ARBA00039401"/>
    </source>
</evidence>
<comment type="subcellular location">
    <subcellularLocation>
        <location evidence="2">Cell membrane</location>
        <topology evidence="2">Multi-pass membrane protein</topology>
    </subcellularLocation>
</comment>
<accession>A0A414FVS9</accession>
<evidence type="ECO:0000256" key="3">
    <source>
        <dbReference type="ARBA" id="ARBA00012438"/>
    </source>
</evidence>
<dbReference type="Proteomes" id="UP000286050">
    <property type="component" value="Unassembled WGS sequence"/>
</dbReference>
<evidence type="ECO:0000256" key="6">
    <source>
        <dbReference type="ARBA" id="ARBA00022679"/>
    </source>
</evidence>
<comment type="caution">
    <text evidence="14">The sequence shown here is derived from an EMBL/GenBank/DDBJ whole genome shotgun (WGS) entry which is preliminary data.</text>
</comment>
<keyword evidence="8 14" id="KW-0418">Kinase</keyword>
<evidence type="ECO:0000313" key="14">
    <source>
        <dbReference type="EMBL" id="RHD55362.1"/>
    </source>
</evidence>
<gene>
    <name evidence="14" type="ORF">DW787_06625</name>
</gene>
<keyword evidence="5" id="KW-0597">Phosphoprotein</keyword>
<reference evidence="14 15" key="1">
    <citation type="submission" date="2018-08" db="EMBL/GenBank/DDBJ databases">
        <title>A genome reference for cultivated species of the human gut microbiota.</title>
        <authorList>
            <person name="Zou Y."/>
            <person name="Xue W."/>
            <person name="Luo G."/>
        </authorList>
    </citation>
    <scope>NUCLEOTIDE SEQUENCE [LARGE SCALE GENOMIC DNA]</scope>
    <source>
        <strain evidence="14 15">AM30-5LB</strain>
    </source>
</reference>
<dbReference type="PANTHER" id="PTHR45453:SF2">
    <property type="entry name" value="HISTIDINE KINASE"/>
    <property type="match status" value="1"/>
</dbReference>
<dbReference type="InterPro" id="IPR036890">
    <property type="entry name" value="HATPase_C_sf"/>
</dbReference>
<dbReference type="InterPro" id="IPR036097">
    <property type="entry name" value="HisK_dim/P_sf"/>
</dbReference>
<dbReference type="Pfam" id="PF02518">
    <property type="entry name" value="HATPase_c"/>
    <property type="match status" value="1"/>
</dbReference>
<comment type="catalytic activity">
    <reaction evidence="1">
        <text>ATP + protein L-histidine = ADP + protein N-phospho-L-histidine.</text>
        <dbReference type="EC" id="2.7.13.3"/>
    </reaction>
</comment>
<dbReference type="SUPFAM" id="SSF47384">
    <property type="entry name" value="Homodimeric domain of signal transducing histidine kinase"/>
    <property type="match status" value="1"/>
</dbReference>
<keyword evidence="7" id="KW-0812">Transmembrane</keyword>
<evidence type="ECO:0000256" key="4">
    <source>
        <dbReference type="ARBA" id="ARBA00022475"/>
    </source>
</evidence>
<keyword evidence="4" id="KW-1003">Cell membrane</keyword>
<dbReference type="Gene3D" id="3.30.565.10">
    <property type="entry name" value="Histidine kinase-like ATPase, C-terminal domain"/>
    <property type="match status" value="1"/>
</dbReference>
<dbReference type="PRINTS" id="PR00344">
    <property type="entry name" value="BCTRLSENSOR"/>
</dbReference>
<dbReference type="GO" id="GO:0000155">
    <property type="term" value="F:phosphorelay sensor kinase activity"/>
    <property type="evidence" value="ECO:0007669"/>
    <property type="project" value="InterPro"/>
</dbReference>
<dbReference type="InterPro" id="IPR003661">
    <property type="entry name" value="HisK_dim/P_dom"/>
</dbReference>
<evidence type="ECO:0000256" key="1">
    <source>
        <dbReference type="ARBA" id="ARBA00000085"/>
    </source>
</evidence>
<dbReference type="GO" id="GO:0005886">
    <property type="term" value="C:plasma membrane"/>
    <property type="evidence" value="ECO:0007669"/>
    <property type="project" value="UniProtKB-SubCell"/>
</dbReference>
<keyword evidence="9" id="KW-1133">Transmembrane helix</keyword>
<dbReference type="SMART" id="SM00387">
    <property type="entry name" value="HATPase_c"/>
    <property type="match status" value="1"/>
</dbReference>
<dbReference type="InterPro" id="IPR050351">
    <property type="entry name" value="BphY/WalK/GraS-like"/>
</dbReference>